<dbReference type="InterPro" id="IPR027417">
    <property type="entry name" value="P-loop_NTPase"/>
</dbReference>
<protein>
    <submittedName>
        <fullName evidence="7">DEAD/DEAH box helicase</fullName>
    </submittedName>
</protein>
<evidence type="ECO:0000259" key="6">
    <source>
        <dbReference type="PROSITE" id="PS51194"/>
    </source>
</evidence>
<dbReference type="SMART" id="SM00487">
    <property type="entry name" value="DEXDc"/>
    <property type="match status" value="1"/>
</dbReference>
<dbReference type="RefSeq" id="WP_377457374.1">
    <property type="nucleotide sequence ID" value="NZ_JBHLUB010000001.1"/>
</dbReference>
<dbReference type="Proteomes" id="UP001589862">
    <property type="component" value="Unassembled WGS sequence"/>
</dbReference>
<dbReference type="CDD" id="cd17921">
    <property type="entry name" value="DEXHc_Ski2"/>
    <property type="match status" value="1"/>
</dbReference>
<dbReference type="SUPFAM" id="SSF52540">
    <property type="entry name" value="P-loop containing nucleoside triphosphate hydrolases"/>
    <property type="match status" value="1"/>
</dbReference>
<reference evidence="7 8" key="1">
    <citation type="submission" date="2024-09" db="EMBL/GenBank/DDBJ databases">
        <authorList>
            <person name="Sun Q."/>
            <person name="Mori K."/>
        </authorList>
    </citation>
    <scope>NUCLEOTIDE SEQUENCE [LARGE SCALE GENOMIC DNA]</scope>
    <source>
        <strain evidence="7 8">NCAIM B.02604</strain>
    </source>
</reference>
<organism evidence="7 8">
    <name type="scientific">Micrococcoides hystricis</name>
    <dbReference type="NCBI Taxonomy" id="1572761"/>
    <lineage>
        <taxon>Bacteria</taxon>
        <taxon>Bacillati</taxon>
        <taxon>Actinomycetota</taxon>
        <taxon>Actinomycetes</taxon>
        <taxon>Micrococcales</taxon>
        <taxon>Micrococcaceae</taxon>
        <taxon>Micrococcoides</taxon>
    </lineage>
</organism>
<dbReference type="EMBL" id="JBHLUB010000001">
    <property type="protein sequence ID" value="MFC0580940.1"/>
    <property type="molecule type" value="Genomic_DNA"/>
</dbReference>
<dbReference type="PROSITE" id="PS51192">
    <property type="entry name" value="HELICASE_ATP_BIND_1"/>
    <property type="match status" value="1"/>
</dbReference>
<evidence type="ECO:0000256" key="3">
    <source>
        <dbReference type="ARBA" id="ARBA00022806"/>
    </source>
</evidence>
<keyword evidence="8" id="KW-1185">Reference proteome</keyword>
<gene>
    <name evidence="7" type="ORF">ACFFFR_00870</name>
</gene>
<dbReference type="PROSITE" id="PS51194">
    <property type="entry name" value="HELICASE_CTER"/>
    <property type="match status" value="1"/>
</dbReference>
<dbReference type="CDD" id="cd18795">
    <property type="entry name" value="SF2_C_Ski2"/>
    <property type="match status" value="1"/>
</dbReference>
<evidence type="ECO:0000259" key="5">
    <source>
        <dbReference type="PROSITE" id="PS51192"/>
    </source>
</evidence>
<dbReference type="Pfam" id="PF00270">
    <property type="entry name" value="DEAD"/>
    <property type="match status" value="1"/>
</dbReference>
<dbReference type="Pfam" id="PF00271">
    <property type="entry name" value="Helicase_C"/>
    <property type="match status" value="1"/>
</dbReference>
<dbReference type="InterPro" id="IPR021904">
    <property type="entry name" value="DUF3516"/>
</dbReference>
<evidence type="ECO:0000313" key="8">
    <source>
        <dbReference type="Proteomes" id="UP001589862"/>
    </source>
</evidence>
<keyword evidence="3 7" id="KW-0347">Helicase</keyword>
<dbReference type="InterPro" id="IPR050699">
    <property type="entry name" value="RNA-DNA_Helicase"/>
</dbReference>
<dbReference type="SMART" id="SM00490">
    <property type="entry name" value="HELICc"/>
    <property type="match status" value="1"/>
</dbReference>
<sequence length="860" mass="95515">MTQTHPTLLDSLPAETTDPDELFNAFNSWVGSRGLTLYPAQEEAVLELVQGNNVILATPTGSGKSMVAIAAHFFATATGQRSYYTAPIKALVSEKFFDLIDIFGADNVGMITGDSAINTEAPIICCTAEILALASLREGKDLEVGPVIMDEFHFYAEPDRGWAWQVPLLELPQAQFLLMSATLGDVTRFEEELTEFTGRETTTVAHADRPIPLLFEYREETVQDTLVELASTNQAPIYVVHFSQLEAVERAQTLMSVAIISKEQKEKIAEQLQEFTFAAGFGKTLSKMLRAGVGVHHAGMLPKYRRLVERLAQQGLLKVICGTDTLGVGINVPIRTVVLTALSKFDGKRTRHLNAREFHQICGRAGRAGFDTSGTAVIMAPEHVVENKKAVEKAMAKAQARHGNDEKKINQSLRNVTRVKPPSSFLSWSEKTFEKLVASEPEALVSRMKMSHAMLLNLLERDEDPIRALRRLVDRSHETKANKANLLRQALGILRELLATGVLVKLDEPDPYGRTVDLTVELPLDFALNQPLSPFAIAALELLDKDSPSYPLDAVSVFEATLEPPRQVLIAQERKVKDEAMGRLRAEGADYNERMNVLDSLSYPQPLGELLEQQFAIYSEGAPWLKDFEVSPKSVVRDMFEQAMGFSDFIQHYKLARSEGVLLRYLTDAHKALHQSMPEAALTEELEDILTWLEQIVTSTDSSLLHEWEELNAGDLAKLKDEHDNPEIAPADPPLTSNVRAFTVMVRNALFRRVQLFGAEKDRELGALDGSHGFDADAWADALDDYFDVYEDLDDSPAARSEKYLIIDKTQPRVWKVRQIIVDPDDNLDFGIHATVDLDASDAAGEPVIAVTHVGFVDDL</sequence>
<keyword evidence="1" id="KW-0547">Nucleotide-binding</keyword>
<dbReference type="InterPro" id="IPR001650">
    <property type="entry name" value="Helicase_C-like"/>
</dbReference>
<evidence type="ECO:0000256" key="1">
    <source>
        <dbReference type="ARBA" id="ARBA00022741"/>
    </source>
</evidence>
<dbReference type="Pfam" id="PF12029">
    <property type="entry name" value="DUF3516"/>
    <property type="match status" value="1"/>
</dbReference>
<proteinExistence type="predicted"/>
<keyword evidence="2" id="KW-0378">Hydrolase</keyword>
<dbReference type="PANTHER" id="PTHR12131:SF1">
    <property type="entry name" value="ATP-DEPENDENT RNA HELICASE SUPV3L1, MITOCHONDRIAL-RELATED"/>
    <property type="match status" value="1"/>
</dbReference>
<evidence type="ECO:0000256" key="2">
    <source>
        <dbReference type="ARBA" id="ARBA00022801"/>
    </source>
</evidence>
<name>A0ABV6P798_9MICC</name>
<keyword evidence="4" id="KW-0067">ATP-binding</keyword>
<evidence type="ECO:0000313" key="7">
    <source>
        <dbReference type="EMBL" id="MFC0580940.1"/>
    </source>
</evidence>
<accession>A0ABV6P798</accession>
<dbReference type="Gene3D" id="3.40.50.300">
    <property type="entry name" value="P-loop containing nucleotide triphosphate hydrolases"/>
    <property type="match status" value="2"/>
</dbReference>
<dbReference type="InterPro" id="IPR011545">
    <property type="entry name" value="DEAD/DEAH_box_helicase_dom"/>
</dbReference>
<comment type="caution">
    <text evidence="7">The sequence shown here is derived from an EMBL/GenBank/DDBJ whole genome shotgun (WGS) entry which is preliminary data.</text>
</comment>
<evidence type="ECO:0000256" key="4">
    <source>
        <dbReference type="ARBA" id="ARBA00022840"/>
    </source>
</evidence>
<feature type="domain" description="Helicase C-terminal" evidence="6">
    <location>
        <begin position="244"/>
        <end position="417"/>
    </location>
</feature>
<dbReference type="InterPro" id="IPR014001">
    <property type="entry name" value="Helicase_ATP-bd"/>
</dbReference>
<feature type="domain" description="Helicase ATP-binding" evidence="5">
    <location>
        <begin position="45"/>
        <end position="201"/>
    </location>
</feature>
<dbReference type="GO" id="GO:0004386">
    <property type="term" value="F:helicase activity"/>
    <property type="evidence" value="ECO:0007669"/>
    <property type="project" value="UniProtKB-KW"/>
</dbReference>
<dbReference type="PANTHER" id="PTHR12131">
    <property type="entry name" value="ATP-DEPENDENT RNA AND DNA HELICASE"/>
    <property type="match status" value="1"/>
</dbReference>